<reference evidence="2 3" key="1">
    <citation type="submission" date="2024-01" db="EMBL/GenBank/DDBJ databases">
        <authorList>
            <person name="Alioto T."/>
            <person name="Alioto T."/>
            <person name="Gomez Garrido J."/>
        </authorList>
    </citation>
    <scope>NUCLEOTIDE SEQUENCE [LARGE SCALE GENOMIC DNA]</scope>
</reference>
<keyword evidence="3" id="KW-1185">Reference proteome</keyword>
<dbReference type="Proteomes" id="UP001314229">
    <property type="component" value="Unassembled WGS sequence"/>
</dbReference>
<evidence type="ECO:0000313" key="3">
    <source>
        <dbReference type="Proteomes" id="UP001314229"/>
    </source>
</evidence>
<dbReference type="AlphaFoldDB" id="A0AAV1QCU3"/>
<accession>A0AAV1QCU3</accession>
<gene>
    <name evidence="2" type="ORF">FSCOSCO3_A015555</name>
</gene>
<dbReference type="EMBL" id="CAWUFR010000800">
    <property type="protein sequence ID" value="CAK6981273.1"/>
    <property type="molecule type" value="Genomic_DNA"/>
</dbReference>
<evidence type="ECO:0000256" key="1">
    <source>
        <dbReference type="SAM" id="MobiDB-lite"/>
    </source>
</evidence>
<comment type="caution">
    <text evidence="2">The sequence shown here is derived from an EMBL/GenBank/DDBJ whole genome shotgun (WGS) entry which is preliminary data.</text>
</comment>
<organism evidence="2 3">
    <name type="scientific">Scomber scombrus</name>
    <name type="common">Atlantic mackerel</name>
    <name type="synonym">Scomber vernalis</name>
    <dbReference type="NCBI Taxonomy" id="13677"/>
    <lineage>
        <taxon>Eukaryota</taxon>
        <taxon>Metazoa</taxon>
        <taxon>Chordata</taxon>
        <taxon>Craniata</taxon>
        <taxon>Vertebrata</taxon>
        <taxon>Euteleostomi</taxon>
        <taxon>Actinopterygii</taxon>
        <taxon>Neopterygii</taxon>
        <taxon>Teleostei</taxon>
        <taxon>Neoteleostei</taxon>
        <taxon>Acanthomorphata</taxon>
        <taxon>Pelagiaria</taxon>
        <taxon>Scombriformes</taxon>
        <taxon>Scombridae</taxon>
        <taxon>Scomber</taxon>
    </lineage>
</organism>
<feature type="compositionally biased region" description="Basic and acidic residues" evidence="1">
    <location>
        <begin position="63"/>
        <end position="80"/>
    </location>
</feature>
<evidence type="ECO:0000313" key="2">
    <source>
        <dbReference type="EMBL" id="CAK6981273.1"/>
    </source>
</evidence>
<feature type="region of interest" description="Disordered" evidence="1">
    <location>
        <begin position="63"/>
        <end position="87"/>
    </location>
</feature>
<sequence length="87" mass="9488">MVTSPITAAFRLVVQGSECDYAPPAFLIDFLSVGRKTTRTSTAGGEDPVQLKTYSSRGCDAHYSSEHVSDGRRGEKKDRMIGFSVSR</sequence>
<name>A0AAV1QCU3_SCOSC</name>
<protein>
    <submittedName>
        <fullName evidence="2">Uncharacterized protein</fullName>
    </submittedName>
</protein>
<proteinExistence type="predicted"/>